<dbReference type="EMBL" id="MZ130475">
    <property type="protein sequence ID" value="QWM89093.1"/>
    <property type="molecule type" value="Genomic_DNA"/>
</dbReference>
<proteinExistence type="predicted"/>
<organism evidence="1 2">
    <name type="scientific">uncultured phage cr30_1</name>
    <dbReference type="NCBI Taxonomy" id="2986411"/>
    <lineage>
        <taxon>Viruses</taxon>
        <taxon>Duplodnaviria</taxon>
        <taxon>Heunggongvirae</taxon>
        <taxon>Uroviricota</taxon>
        <taxon>Caudoviricetes</taxon>
        <taxon>Crassvirales</taxon>
        <taxon>Suoliviridae</taxon>
        <taxon>Boorivirinae</taxon>
        <taxon>Cohcovirus</taxon>
        <taxon>Cohcovirus splanchnicus</taxon>
    </lineage>
</organism>
<sequence>MKKPERMKNKTTKAFLYQNLYPVNLYVTTLDDWEDACDFFDFFLTTKELRNDEPERDRPKLSSVMGATFLVREKYSRAVGILIVLDDFHCSTLAHESIHYADAVYDYLSMNAEGYNEGNEQYAYLVTWCVEQLEDFIECKRKEKRMTRKMTKQDGN</sequence>
<name>A0AAE7RXP0_9CAUD</name>
<reference evidence="1 2" key="1">
    <citation type="submission" date="2021-04" db="EMBL/GenBank/DDBJ databases">
        <authorList>
            <person name="Shkoporov A.N."/>
            <person name="Stockdale S.R."/>
            <person name="Guerin E."/>
            <person name="Ross R.P."/>
            <person name="Hill C."/>
        </authorList>
    </citation>
    <scope>NUCLEOTIDE SEQUENCE [LARGE SCALE GENOMIC DNA]</scope>
    <source>
        <strain evidence="2">cr30_1</strain>
    </source>
</reference>
<evidence type="ECO:0000313" key="2">
    <source>
        <dbReference type="Proteomes" id="UP000827388"/>
    </source>
</evidence>
<evidence type="ECO:0000313" key="1">
    <source>
        <dbReference type="EMBL" id="QWM89093.1"/>
    </source>
</evidence>
<accession>A0AAE7RXP0</accession>
<protein>
    <submittedName>
        <fullName evidence="1">Uncharacterized protein</fullName>
    </submittedName>
</protein>
<dbReference type="Proteomes" id="UP000827388">
    <property type="component" value="Segment"/>
</dbReference>
<gene>
    <name evidence="1" type="primary">gp_05793</name>
</gene>
<keyword evidence="2" id="KW-1185">Reference proteome</keyword>
<dbReference type="GeneID" id="75692163"/>
<dbReference type="KEGG" id="vg:75692163"/>
<dbReference type="RefSeq" id="YP_010358665.1">
    <property type="nucleotide sequence ID" value="NC_062765.1"/>
</dbReference>